<dbReference type="SUPFAM" id="SSF159659">
    <property type="entry name" value="Cgl1923-like"/>
    <property type="match status" value="1"/>
</dbReference>
<dbReference type="EMBL" id="JBHSJG010000036">
    <property type="protein sequence ID" value="MFC4988726.1"/>
    <property type="molecule type" value="Genomic_DNA"/>
</dbReference>
<reference evidence="1 2" key="1">
    <citation type="journal article" date="2019" name="Int. J. Syst. Evol. Microbiol.">
        <title>The Global Catalogue of Microorganisms (GCM) 10K type strain sequencing project: providing services to taxonomists for standard genome sequencing and annotation.</title>
        <authorList>
            <consortium name="The Broad Institute Genomics Platform"/>
            <consortium name="The Broad Institute Genome Sequencing Center for Infectious Disease"/>
            <person name="Wu L."/>
            <person name="Ma J."/>
        </authorList>
    </citation>
    <scope>NUCLEOTIDE SEQUENCE [LARGE SCALE GENOMIC DNA]</scope>
    <source>
        <strain evidence="1 2">CGMCC 1.15824</strain>
    </source>
</reference>
<evidence type="ECO:0000313" key="2">
    <source>
        <dbReference type="Proteomes" id="UP001595925"/>
    </source>
</evidence>
<dbReference type="AlphaFoldDB" id="A0ABD5QG16"/>
<protein>
    <submittedName>
        <fullName evidence="1">Proteasome assembly chaperone family protein</fullName>
    </submittedName>
</protein>
<dbReference type="Gene3D" id="3.40.50.10900">
    <property type="entry name" value="PAC-like subunit"/>
    <property type="match status" value="1"/>
</dbReference>
<gene>
    <name evidence="1" type="ORF">ACFPFO_13330</name>
</gene>
<sequence length="246" mass="26286">MSHSTFDVTADGEPAADVLVVGLSSPGFAGVTATDYLTRHLPSEAVGHVSPAEFPTITPFAEGRPRNPTRIYDIEDTALAAVVGELFVPVPAAPAFVDSLLSWVEEAGISEIVVPYGIPFPHGPEEHDVFTVATDAFREHRLEGSGFDGLRGGVLDGPVGELVARSMNGAAPPTGALLTPVHSPGPDLEAAIRLVDALESLYGVDVDEGELRRQSRELQEYYATLADRMNAIEEGSRDYPEDRSYM</sequence>
<name>A0ABD5QG16_9EURY</name>
<dbReference type="InterPro" id="IPR038389">
    <property type="entry name" value="PSMG2_sf"/>
</dbReference>
<accession>A0ABD5QG16</accession>
<organism evidence="1 2">
    <name type="scientific">Saliphagus infecundisoli</name>
    <dbReference type="NCBI Taxonomy" id="1849069"/>
    <lineage>
        <taxon>Archaea</taxon>
        <taxon>Methanobacteriati</taxon>
        <taxon>Methanobacteriota</taxon>
        <taxon>Stenosarchaea group</taxon>
        <taxon>Halobacteria</taxon>
        <taxon>Halobacteriales</taxon>
        <taxon>Natrialbaceae</taxon>
        <taxon>Saliphagus</taxon>
    </lineage>
</organism>
<dbReference type="GO" id="GO:0000502">
    <property type="term" value="C:proteasome complex"/>
    <property type="evidence" value="ECO:0007669"/>
    <property type="project" value="UniProtKB-KW"/>
</dbReference>
<dbReference type="PANTHER" id="PTHR35610:SF3">
    <property type="entry name" value="PROTEASOME ASSEMBLY CHAPERONE FAMILY PROTEIN"/>
    <property type="match status" value="1"/>
</dbReference>
<keyword evidence="2" id="KW-1185">Reference proteome</keyword>
<dbReference type="Pfam" id="PF09754">
    <property type="entry name" value="PAC2"/>
    <property type="match status" value="1"/>
</dbReference>
<proteinExistence type="predicted"/>
<dbReference type="InterPro" id="IPR019151">
    <property type="entry name" value="Proteasome_assmbl_chaperone_2"/>
</dbReference>
<keyword evidence="1" id="KW-0647">Proteasome</keyword>
<dbReference type="Proteomes" id="UP001595925">
    <property type="component" value="Unassembled WGS sequence"/>
</dbReference>
<comment type="caution">
    <text evidence="1">The sequence shown here is derived from an EMBL/GenBank/DDBJ whole genome shotgun (WGS) entry which is preliminary data.</text>
</comment>
<dbReference type="RefSeq" id="WP_224827450.1">
    <property type="nucleotide sequence ID" value="NZ_JAIVEF010000001.1"/>
</dbReference>
<dbReference type="PANTHER" id="PTHR35610">
    <property type="entry name" value="3-ISOPROPYLMALATE DEHYDRATASE-RELATED"/>
    <property type="match status" value="1"/>
</dbReference>
<evidence type="ECO:0000313" key="1">
    <source>
        <dbReference type="EMBL" id="MFC4988726.1"/>
    </source>
</evidence>